<dbReference type="EMBL" id="OZ075130">
    <property type="protein sequence ID" value="CAL4972078.1"/>
    <property type="molecule type" value="Genomic_DNA"/>
</dbReference>
<evidence type="ECO:0000313" key="1">
    <source>
        <dbReference type="EMBL" id="CAL4972078.1"/>
    </source>
</evidence>
<dbReference type="InterPro" id="IPR043504">
    <property type="entry name" value="Peptidase_S1_PA_chymotrypsin"/>
</dbReference>
<dbReference type="Pfam" id="PF13365">
    <property type="entry name" value="Trypsin_2"/>
    <property type="match status" value="1"/>
</dbReference>
<accession>A0ABC9A670</accession>
<gene>
    <name evidence="1" type="ORF">URODEC1_LOCUS51043</name>
</gene>
<keyword evidence="2" id="KW-1185">Reference proteome</keyword>
<dbReference type="Gene3D" id="2.40.10.10">
    <property type="entry name" value="Trypsin-like serine proteases"/>
    <property type="match status" value="2"/>
</dbReference>
<dbReference type="PANTHER" id="PTHR43019">
    <property type="entry name" value="SERINE ENDOPROTEASE DEGS"/>
    <property type="match status" value="1"/>
</dbReference>
<dbReference type="PANTHER" id="PTHR43019:SF23">
    <property type="entry name" value="PROTEASE DO-LIKE 5, CHLOROPLASTIC"/>
    <property type="match status" value="1"/>
</dbReference>
<protein>
    <submittedName>
        <fullName evidence="1">Uncharacterized protein</fullName>
    </submittedName>
</protein>
<dbReference type="InterPro" id="IPR009003">
    <property type="entry name" value="Peptidase_S1_PA"/>
</dbReference>
<reference evidence="1" key="1">
    <citation type="submission" date="2024-10" db="EMBL/GenBank/DDBJ databases">
        <authorList>
            <person name="Ryan C."/>
        </authorList>
    </citation>
    <scope>NUCLEOTIDE SEQUENCE [LARGE SCALE GENOMIC DNA]</scope>
</reference>
<dbReference type="Proteomes" id="UP001497457">
    <property type="component" value="Chromosome 20rd"/>
</dbReference>
<name>A0ABC9A670_9POAL</name>
<dbReference type="SUPFAM" id="SSF50494">
    <property type="entry name" value="Trypsin-like serine proteases"/>
    <property type="match status" value="1"/>
</dbReference>
<evidence type="ECO:0000313" key="2">
    <source>
        <dbReference type="Proteomes" id="UP001497457"/>
    </source>
</evidence>
<dbReference type="AlphaFoldDB" id="A0ABC9A670"/>
<proteinExistence type="predicted"/>
<sequence length="222" mass="24706">MDALEKVRKIHAKHHKSIVLILSYNGDWNKVGTGFLIEQKGNRCLVMTCYHVVQGQNVRVRLAGSSFEYVAQILYEHEESDLAILEIDVDLEQPLLKFRESSWDVGVEEEVFLGVYYHPEMMGGLTNVVCLNPTVMPGEICASLAEMETNPQFTEVVHSCGSLGGCSGGPIIYESEVIGVHYQCQTQIECAVSSETVNLVMKTWLGIANDVDCTIEEMISML</sequence>
<organism evidence="1 2">
    <name type="scientific">Urochloa decumbens</name>
    <dbReference type="NCBI Taxonomy" id="240449"/>
    <lineage>
        <taxon>Eukaryota</taxon>
        <taxon>Viridiplantae</taxon>
        <taxon>Streptophyta</taxon>
        <taxon>Embryophyta</taxon>
        <taxon>Tracheophyta</taxon>
        <taxon>Spermatophyta</taxon>
        <taxon>Magnoliopsida</taxon>
        <taxon>Liliopsida</taxon>
        <taxon>Poales</taxon>
        <taxon>Poaceae</taxon>
        <taxon>PACMAD clade</taxon>
        <taxon>Panicoideae</taxon>
        <taxon>Panicodae</taxon>
        <taxon>Paniceae</taxon>
        <taxon>Melinidinae</taxon>
        <taxon>Urochloa</taxon>
    </lineage>
</organism>